<accession>A0A2N9IZL9</accession>
<sequence length="142" mass="16561">MDLIMVLVQSDDWLSWSYLEVELAPNVQSTDNRLDILTGDLQTEEQDRRRSWLSGGGGKDKKVHALRVGEDTAVADGSENALRCEWLKVQIRSTRARIPTRFESDIRADSALNSQIQELYRQKELFRQHQLQQQHHHHKWIS</sequence>
<proteinExistence type="predicted"/>
<gene>
    <name evidence="1" type="ORF">FSB_LOCUS57677</name>
</gene>
<name>A0A2N9IZL9_FAGSY</name>
<organism evidence="1">
    <name type="scientific">Fagus sylvatica</name>
    <name type="common">Beechnut</name>
    <dbReference type="NCBI Taxonomy" id="28930"/>
    <lineage>
        <taxon>Eukaryota</taxon>
        <taxon>Viridiplantae</taxon>
        <taxon>Streptophyta</taxon>
        <taxon>Embryophyta</taxon>
        <taxon>Tracheophyta</taxon>
        <taxon>Spermatophyta</taxon>
        <taxon>Magnoliopsida</taxon>
        <taxon>eudicotyledons</taxon>
        <taxon>Gunneridae</taxon>
        <taxon>Pentapetalae</taxon>
        <taxon>rosids</taxon>
        <taxon>fabids</taxon>
        <taxon>Fagales</taxon>
        <taxon>Fagaceae</taxon>
        <taxon>Fagus</taxon>
    </lineage>
</organism>
<dbReference type="EMBL" id="OIVN01006287">
    <property type="protein sequence ID" value="SPD29795.1"/>
    <property type="molecule type" value="Genomic_DNA"/>
</dbReference>
<evidence type="ECO:0000313" key="1">
    <source>
        <dbReference type="EMBL" id="SPD29795.1"/>
    </source>
</evidence>
<protein>
    <submittedName>
        <fullName evidence="1">Uncharacterized protein</fullName>
    </submittedName>
</protein>
<reference evidence="1" key="1">
    <citation type="submission" date="2018-02" db="EMBL/GenBank/DDBJ databases">
        <authorList>
            <person name="Cohen D.B."/>
            <person name="Kent A.D."/>
        </authorList>
    </citation>
    <scope>NUCLEOTIDE SEQUENCE</scope>
</reference>
<dbReference type="AlphaFoldDB" id="A0A2N9IZL9"/>